<organism evidence="2">
    <name type="scientific">Timema bartmani</name>
    <dbReference type="NCBI Taxonomy" id="61472"/>
    <lineage>
        <taxon>Eukaryota</taxon>
        <taxon>Metazoa</taxon>
        <taxon>Ecdysozoa</taxon>
        <taxon>Arthropoda</taxon>
        <taxon>Hexapoda</taxon>
        <taxon>Insecta</taxon>
        <taxon>Pterygota</taxon>
        <taxon>Neoptera</taxon>
        <taxon>Polyneoptera</taxon>
        <taxon>Phasmatodea</taxon>
        <taxon>Timematodea</taxon>
        <taxon>Timematoidea</taxon>
        <taxon>Timematidae</taxon>
        <taxon>Timema</taxon>
    </lineage>
</organism>
<evidence type="ECO:0000313" key="2">
    <source>
        <dbReference type="EMBL" id="CAD7443026.1"/>
    </source>
</evidence>
<reference evidence="2" key="1">
    <citation type="submission" date="2020-11" db="EMBL/GenBank/DDBJ databases">
        <authorList>
            <person name="Tran Van P."/>
        </authorList>
    </citation>
    <scope>NUCLEOTIDE SEQUENCE</scope>
</reference>
<feature type="compositionally biased region" description="Basic and acidic residues" evidence="1">
    <location>
        <begin position="19"/>
        <end position="33"/>
    </location>
</feature>
<sequence>METLLPDDEEEGGTEEQEELRRKIVRDEYRNDEPLEPTNPEEVISTIAKMGKKKAPGPDGMKVKERTLSRLISSLGNKRKGLRQLALLGQDGKRWLFGSPLVTIGLKVLAKFRNVAGNDVNRFSELQEKLGVELSEMIELAKQALHEKPYTKQEYSLITLD</sequence>
<feature type="region of interest" description="Disordered" evidence="1">
    <location>
        <begin position="1"/>
        <end position="43"/>
    </location>
</feature>
<accession>A0A7R9EX71</accession>
<protein>
    <submittedName>
        <fullName evidence="2">Uncharacterized protein</fullName>
    </submittedName>
</protein>
<proteinExistence type="predicted"/>
<feature type="compositionally biased region" description="Acidic residues" evidence="1">
    <location>
        <begin position="1"/>
        <end position="18"/>
    </location>
</feature>
<dbReference type="EMBL" id="OD565951">
    <property type="protein sequence ID" value="CAD7443026.1"/>
    <property type="molecule type" value="Genomic_DNA"/>
</dbReference>
<dbReference type="AlphaFoldDB" id="A0A7R9EX71"/>
<gene>
    <name evidence="2" type="ORF">TBIB3V08_LOCUS5439</name>
</gene>
<dbReference type="Gene3D" id="1.20.1440.340">
    <property type="match status" value="1"/>
</dbReference>
<evidence type="ECO:0000256" key="1">
    <source>
        <dbReference type="SAM" id="MobiDB-lite"/>
    </source>
</evidence>
<name>A0A7R9EX71_9NEOP</name>